<keyword evidence="2" id="KW-1185">Reference proteome</keyword>
<dbReference type="EMBL" id="JAPWTK010000511">
    <property type="protein sequence ID" value="KAJ8939044.1"/>
    <property type="molecule type" value="Genomic_DNA"/>
</dbReference>
<dbReference type="Proteomes" id="UP001162162">
    <property type="component" value="Unassembled WGS sequence"/>
</dbReference>
<gene>
    <name evidence="1" type="ORF">NQ318_007675</name>
</gene>
<comment type="caution">
    <text evidence="1">The sequence shown here is derived from an EMBL/GenBank/DDBJ whole genome shotgun (WGS) entry which is preliminary data.</text>
</comment>
<accession>A0AAV8XJA6</accession>
<protein>
    <submittedName>
        <fullName evidence="1">Uncharacterized protein</fullName>
    </submittedName>
</protein>
<proteinExistence type="predicted"/>
<reference evidence="1" key="1">
    <citation type="journal article" date="2023" name="Insect Mol. Biol.">
        <title>Genome sequencing provides insights into the evolution of gene families encoding plant cell wall-degrading enzymes in longhorned beetles.</title>
        <authorList>
            <person name="Shin N.R."/>
            <person name="Okamura Y."/>
            <person name="Kirsch R."/>
            <person name="Pauchet Y."/>
        </authorList>
    </citation>
    <scope>NUCLEOTIDE SEQUENCE</scope>
    <source>
        <strain evidence="1">AMC_N1</strain>
    </source>
</reference>
<organism evidence="1 2">
    <name type="scientific">Aromia moschata</name>
    <dbReference type="NCBI Taxonomy" id="1265417"/>
    <lineage>
        <taxon>Eukaryota</taxon>
        <taxon>Metazoa</taxon>
        <taxon>Ecdysozoa</taxon>
        <taxon>Arthropoda</taxon>
        <taxon>Hexapoda</taxon>
        <taxon>Insecta</taxon>
        <taxon>Pterygota</taxon>
        <taxon>Neoptera</taxon>
        <taxon>Endopterygota</taxon>
        <taxon>Coleoptera</taxon>
        <taxon>Polyphaga</taxon>
        <taxon>Cucujiformia</taxon>
        <taxon>Chrysomeloidea</taxon>
        <taxon>Cerambycidae</taxon>
        <taxon>Cerambycinae</taxon>
        <taxon>Callichromatini</taxon>
        <taxon>Aromia</taxon>
    </lineage>
</organism>
<dbReference type="AlphaFoldDB" id="A0AAV8XJA6"/>
<evidence type="ECO:0000313" key="1">
    <source>
        <dbReference type="EMBL" id="KAJ8939044.1"/>
    </source>
</evidence>
<name>A0AAV8XJA6_9CUCU</name>
<evidence type="ECO:0000313" key="2">
    <source>
        <dbReference type="Proteomes" id="UP001162162"/>
    </source>
</evidence>
<sequence>MFILSKITNIRFTAGATCSLHPTKARCSSRRETDESAAPSAAVCAARCTKTVAVLKGLKVKSRSKYEEAQKRMKKNIYGNIEDLLVHVKIVTPKGVLEKKLSGTTSELWSRF</sequence>